<dbReference type="EMBL" id="FNIX01000018">
    <property type="protein sequence ID" value="SDP88762.1"/>
    <property type="molecule type" value="Genomic_DNA"/>
</dbReference>
<dbReference type="InterPro" id="IPR017972">
    <property type="entry name" value="Cyt_P450_CS"/>
</dbReference>
<dbReference type="InterPro" id="IPR002397">
    <property type="entry name" value="Cyt_P450_B"/>
</dbReference>
<dbReference type="GO" id="GO:0016705">
    <property type="term" value="F:oxidoreductase activity, acting on paired donors, with incorporation or reduction of molecular oxygen"/>
    <property type="evidence" value="ECO:0007669"/>
    <property type="project" value="InterPro"/>
</dbReference>
<sequence length="428" mass="45521">MSTHSCPAHSSGAPVVPAGSSFRPLESEDYHRAAVPSIFTELAALGPIHHVVLPGEAPAWLITRRAEAEAALRDPRLAKDPLSVARHGQAIGRRRVPEDFTAVSGRQLMNLDGADHARVRRMITRYLVDSAVVRKQTVLAETVRHHVDALATEETADLVADFAVPLVNDVIGRIIGVRPELNEIIMTGGALLFGPDDPTTPAMIDAYQQVTGAAARAVAEGSAVAGANDLLEGLACAVRDGLVSRREAASNLAMVMIAATGGPVKMLGHSVVVLHDDPLRRDAMLTGDPMAVVEDLLYQQPPIPFTSWRFATETMEIAGQQVRAGDAVMVLIATANSEPAARTRSSTAPAAPDDRSAAELRARRNLAFGDGAHRCPGQSLARRLAAAALPALFRAFPGMRLEIPSTELTWRGGFGPRGPRCVPVQLHS</sequence>
<name>A0A1H0WDI9_9PSEU</name>
<dbReference type="STRING" id="641025.SAMN05421507_118141"/>
<dbReference type="PANTHER" id="PTHR46696">
    <property type="entry name" value="P450, PUTATIVE (EUROFUNG)-RELATED"/>
    <property type="match status" value="1"/>
</dbReference>
<protein>
    <submittedName>
        <fullName evidence="4">Cytochrome P450</fullName>
    </submittedName>
</protein>
<evidence type="ECO:0000313" key="4">
    <source>
        <dbReference type="EMBL" id="SDP88762.1"/>
    </source>
</evidence>
<comment type="similarity">
    <text evidence="1 2">Belongs to the cytochrome P450 family.</text>
</comment>
<feature type="region of interest" description="Disordered" evidence="3">
    <location>
        <begin position="1"/>
        <end position="20"/>
    </location>
</feature>
<evidence type="ECO:0000256" key="3">
    <source>
        <dbReference type="SAM" id="MobiDB-lite"/>
    </source>
</evidence>
<dbReference type="Proteomes" id="UP000199691">
    <property type="component" value="Unassembled WGS sequence"/>
</dbReference>
<keyword evidence="2" id="KW-0503">Monooxygenase</keyword>
<accession>A0A1H0WDI9</accession>
<dbReference type="Pfam" id="PF00067">
    <property type="entry name" value="p450"/>
    <property type="match status" value="1"/>
</dbReference>
<dbReference type="InterPro" id="IPR036396">
    <property type="entry name" value="Cyt_P450_sf"/>
</dbReference>
<dbReference type="SUPFAM" id="SSF48264">
    <property type="entry name" value="Cytochrome P450"/>
    <property type="match status" value="1"/>
</dbReference>
<keyword evidence="5" id="KW-1185">Reference proteome</keyword>
<keyword evidence="2" id="KW-0560">Oxidoreductase</keyword>
<dbReference type="OrthoDB" id="54272at2"/>
<keyword evidence="2" id="KW-0408">Iron</keyword>
<reference evidence="5" key="1">
    <citation type="submission" date="2016-10" db="EMBL/GenBank/DDBJ databases">
        <authorList>
            <person name="Varghese N."/>
            <person name="Submissions S."/>
        </authorList>
    </citation>
    <scope>NUCLEOTIDE SEQUENCE [LARGE SCALE GENOMIC DNA]</scope>
    <source>
        <strain evidence="5">CGMCC 4.6609</strain>
    </source>
</reference>
<dbReference type="GO" id="GO:0005506">
    <property type="term" value="F:iron ion binding"/>
    <property type="evidence" value="ECO:0007669"/>
    <property type="project" value="InterPro"/>
</dbReference>
<dbReference type="PROSITE" id="PS00086">
    <property type="entry name" value="CYTOCHROME_P450"/>
    <property type="match status" value="1"/>
</dbReference>
<dbReference type="Gene3D" id="1.10.630.10">
    <property type="entry name" value="Cytochrome P450"/>
    <property type="match status" value="1"/>
</dbReference>
<keyword evidence="2" id="KW-0479">Metal-binding</keyword>
<evidence type="ECO:0000313" key="5">
    <source>
        <dbReference type="Proteomes" id="UP000199691"/>
    </source>
</evidence>
<dbReference type="InterPro" id="IPR001128">
    <property type="entry name" value="Cyt_P450"/>
</dbReference>
<gene>
    <name evidence="4" type="ORF">SAMN05421507_118141</name>
</gene>
<evidence type="ECO:0000256" key="1">
    <source>
        <dbReference type="ARBA" id="ARBA00010617"/>
    </source>
</evidence>
<dbReference type="AlphaFoldDB" id="A0A1H0WDI9"/>
<dbReference type="PANTHER" id="PTHR46696:SF1">
    <property type="entry name" value="CYTOCHROME P450 YJIB-RELATED"/>
    <property type="match status" value="1"/>
</dbReference>
<dbReference type="GO" id="GO:0020037">
    <property type="term" value="F:heme binding"/>
    <property type="evidence" value="ECO:0007669"/>
    <property type="project" value="InterPro"/>
</dbReference>
<proteinExistence type="inferred from homology"/>
<keyword evidence="2" id="KW-0349">Heme</keyword>
<dbReference type="RefSeq" id="WP_143022918.1">
    <property type="nucleotide sequence ID" value="NZ_FNIX01000018.1"/>
</dbReference>
<organism evidence="4 5">
    <name type="scientific">Lentzea jiangxiensis</name>
    <dbReference type="NCBI Taxonomy" id="641025"/>
    <lineage>
        <taxon>Bacteria</taxon>
        <taxon>Bacillati</taxon>
        <taxon>Actinomycetota</taxon>
        <taxon>Actinomycetes</taxon>
        <taxon>Pseudonocardiales</taxon>
        <taxon>Pseudonocardiaceae</taxon>
        <taxon>Lentzea</taxon>
    </lineage>
</organism>
<dbReference type="GO" id="GO:0004497">
    <property type="term" value="F:monooxygenase activity"/>
    <property type="evidence" value="ECO:0007669"/>
    <property type="project" value="UniProtKB-KW"/>
</dbReference>
<evidence type="ECO:0000256" key="2">
    <source>
        <dbReference type="RuleBase" id="RU000461"/>
    </source>
</evidence>
<dbReference type="PRINTS" id="PR00359">
    <property type="entry name" value="BP450"/>
</dbReference>